<keyword evidence="4 12" id="KW-0240">DNA-directed RNA polymerase</keyword>
<dbReference type="SMART" id="SM00663">
    <property type="entry name" value="RPOLA_N"/>
    <property type="match status" value="1"/>
</dbReference>
<dbReference type="PANTHER" id="PTHR19376:SF54">
    <property type="entry name" value="DNA-DIRECTED RNA POLYMERASE SUBUNIT BETA"/>
    <property type="match status" value="1"/>
</dbReference>
<dbReference type="Pfam" id="PF04997">
    <property type="entry name" value="RNA_pol_Rpb1_1"/>
    <property type="match status" value="1"/>
</dbReference>
<dbReference type="GO" id="GO:0006351">
    <property type="term" value="P:DNA-templated transcription"/>
    <property type="evidence" value="ECO:0007669"/>
    <property type="project" value="UniProtKB-UniRule"/>
</dbReference>
<sequence>MKDLLRIIKQQGQALEFDAIRIGLASPEMIRSWSYGEVKKPETINYRTFKPERDGLFCAKIFGPVSDYECLCGKYKRLKHRGVVCEKCGVEVTLAKVRRERMGHIDLASPVAHIWFLKSLPSRIGLLLDMTLRDIERVLYFESFVVVDPGMTELERGQMLTDDQYLEALEENGDEFDARMGAEAVYELLRTLDLDAEIRIMREDIESTNSETKIKKLSKRLKLMESLQASGNRPEWMILTVLPVLPPELRPLVPLDGGRFATSDLNDLYRRVINRNNRLKRLLDLIAPDIIVRNEKRMLQESVDALLDNGRRGRAITGTNKRPLKSLADMIKGKQGRFRQNLLGRRVDYSGRSVIVVGPTLRLHQCGLPKRMALELFKPFIFSKLQSRGLAATIKAAKKMVERSTPEVWDILEEVIREHPVMLNRAPTLHRLGIQAFEPVLIEGKAIQLHPLVCTAFNADFDGDQMAVHVPLSLEAQLEARALMMSSNNILSPANGEPIIVPSQDVVLGLYYMTRERVNARGEGLVLSGTEEARRAYETGHADLHARVKVRIREVLRTEDGSTEERWSVQDTTIGRALVWEIVPEGLPFALINEKPLGKKQISRMINTCYRVLGLKDTVVFADQIMYLGFRMATRAGVSIGLEDMEVPEEKARIISDAEDEVKEIEDQYTQGLVTNGERYNKVVDIWSRTNDLVAKSMMQKLGKHTVTDRDGNAVEQDSFNSIYMMADSGARGSAAQIRQLAGMRGLMAKPDGSIIETPITANFREGLNVIQYFISTHGARKGLADTALKTANSGYLTRRLVDVAQDMVVLEEDCGTEQGLLMTPIIEGGDVVEPLRERILGRVTAADLYKPGTDELVCEAGTLLDETWVAELETLGIDQVRVRSPITCESRLGVCAQCYGRDLARGHRVNMGEAVGVIAAQSIGEPGTQLTMRTFHIGGAASRAAAVSSVQIKAPGTVHLHNIKTVTRGDGNLVAVSRSGELTVSDEKGLEKERYKIPYGATLLVGDGDGCEGGQTVATWDPHTHPVVTEVAGRLRFEDFIDGVTVQSKTDEVTGLASVEIMDPKQRPAAGKDLRPMVMLLDENGDDLKLVGTDLPARYFLPAGAIVTATDGADVGVGDILARIPQESSKTRDITGGLPRVADLFEARKPKDQALLAEATGTVSFGKDTKGKQRLVITTDDGETIETLIPKWRHVSVFEGERVEKGEMISEGEFSSHDILRLKGVTALAEYLVKEIQDVYRLQGVKINDKHIEVIVRQMLRKVEVTNAGDTRLLRGEQVDHAVLLEENERVLAEDKHPALFEPLLLGITKASLATESFISAASFQETTRVLTEAAVRGSVDGLNGLKENVIVGRLIPAGTGLAYHKERRRKRLSDSGADADERMEMAAEDLEQALKQALNTSESAAE</sequence>
<evidence type="ECO:0000256" key="11">
    <source>
        <dbReference type="ARBA" id="ARBA00048552"/>
    </source>
</evidence>
<dbReference type="InterPro" id="IPR007066">
    <property type="entry name" value="RNA_pol_Rpb1_3"/>
</dbReference>
<comment type="subunit">
    <text evidence="12">The RNAP catalytic core consists of 2 alpha, 1 beta, 1 beta' and 1 omega subunit. When a sigma factor is associated with the core the holoenzyme is formed, which can initiate transcription.</text>
</comment>
<dbReference type="InterPro" id="IPR038120">
    <property type="entry name" value="Rpb1_funnel_sf"/>
</dbReference>
<dbReference type="Gene3D" id="2.40.40.20">
    <property type="match status" value="1"/>
</dbReference>
<keyword evidence="5 12" id="KW-0808">Transferase</keyword>
<protein>
    <recommendedName>
        <fullName evidence="12">DNA-directed RNA polymerase subunit beta'</fullName>
        <shortName evidence="12">RNAP subunit beta'</shortName>
        <ecNumber evidence="12">2.7.7.6</ecNumber>
    </recommendedName>
    <alternativeName>
        <fullName evidence="12">RNA polymerase subunit beta'</fullName>
    </alternativeName>
    <alternativeName>
        <fullName evidence="12">Transcriptase subunit beta'</fullName>
    </alternativeName>
</protein>
<keyword evidence="7 12" id="KW-0479">Metal-binding</keyword>
<evidence type="ECO:0000256" key="13">
    <source>
        <dbReference type="RuleBase" id="RU004279"/>
    </source>
</evidence>
<dbReference type="InterPro" id="IPR007080">
    <property type="entry name" value="RNA_pol_Rpb1_1"/>
</dbReference>
<dbReference type="Pfam" id="PF04983">
    <property type="entry name" value="RNA_pol_Rpb1_3"/>
    <property type="match status" value="1"/>
</dbReference>
<feature type="binding site" evidence="12">
    <location>
        <position position="70"/>
    </location>
    <ligand>
        <name>Zn(2+)</name>
        <dbReference type="ChEBI" id="CHEBI:29105"/>
        <label>1</label>
    </ligand>
</feature>
<feature type="binding site" evidence="12">
    <location>
        <position position="815"/>
    </location>
    <ligand>
        <name>Zn(2+)</name>
        <dbReference type="ChEBI" id="CHEBI:29105"/>
        <label>2</label>
    </ligand>
</feature>
<dbReference type="InterPro" id="IPR045867">
    <property type="entry name" value="DNA-dir_RpoC_beta_prime"/>
</dbReference>
<dbReference type="GO" id="GO:0005829">
    <property type="term" value="C:cytosol"/>
    <property type="evidence" value="ECO:0007669"/>
    <property type="project" value="UniProtKB-ARBA"/>
</dbReference>
<feature type="domain" description="RNA polymerase N-terminal" evidence="14">
    <location>
        <begin position="235"/>
        <end position="514"/>
    </location>
</feature>
<dbReference type="Gene3D" id="1.10.274.100">
    <property type="entry name" value="RNA polymerase Rpb1, domain 3"/>
    <property type="match status" value="1"/>
</dbReference>
<dbReference type="GO" id="GO:0000428">
    <property type="term" value="C:DNA-directed RNA polymerase complex"/>
    <property type="evidence" value="ECO:0007669"/>
    <property type="project" value="UniProtKB-KW"/>
</dbReference>
<comment type="caution">
    <text evidence="15">The sequence shown here is derived from an EMBL/GenBank/DDBJ whole genome shotgun (WGS) entry which is preliminary data.</text>
</comment>
<keyword evidence="9 12" id="KW-0460">Magnesium</keyword>
<comment type="catalytic activity">
    <reaction evidence="11 12 13">
        <text>RNA(n) + a ribonucleoside 5'-triphosphate = RNA(n+1) + diphosphate</text>
        <dbReference type="Rhea" id="RHEA:21248"/>
        <dbReference type="Rhea" id="RHEA-COMP:14527"/>
        <dbReference type="Rhea" id="RHEA-COMP:17342"/>
        <dbReference type="ChEBI" id="CHEBI:33019"/>
        <dbReference type="ChEBI" id="CHEBI:61557"/>
        <dbReference type="ChEBI" id="CHEBI:140395"/>
        <dbReference type="EC" id="2.7.7.6"/>
    </reaction>
</comment>
<dbReference type="NCBIfam" id="TIGR02386">
    <property type="entry name" value="rpoC_TIGR"/>
    <property type="match status" value="1"/>
</dbReference>
<dbReference type="GO" id="GO:0000287">
    <property type="term" value="F:magnesium ion binding"/>
    <property type="evidence" value="ECO:0007669"/>
    <property type="project" value="UniProtKB-UniRule"/>
</dbReference>
<organism evidence="15 16">
    <name type="scientific">Thiohalocapsa marina</name>
    <dbReference type="NCBI Taxonomy" id="424902"/>
    <lineage>
        <taxon>Bacteria</taxon>
        <taxon>Pseudomonadati</taxon>
        <taxon>Pseudomonadota</taxon>
        <taxon>Gammaproteobacteria</taxon>
        <taxon>Chromatiales</taxon>
        <taxon>Chromatiaceae</taxon>
        <taxon>Thiohalocapsa</taxon>
    </lineage>
</organism>
<dbReference type="EMBL" id="VWXX01000014">
    <property type="protein sequence ID" value="KAA6185004.1"/>
    <property type="molecule type" value="Genomic_DNA"/>
</dbReference>
<dbReference type="Pfam" id="PF00623">
    <property type="entry name" value="RNA_pol_Rpb1_2"/>
    <property type="match status" value="1"/>
</dbReference>
<accession>A0A5M8FKJ6</accession>
<dbReference type="InterPro" id="IPR000722">
    <property type="entry name" value="RNA_pol_asu"/>
</dbReference>
<evidence type="ECO:0000256" key="12">
    <source>
        <dbReference type="HAMAP-Rule" id="MF_01322"/>
    </source>
</evidence>
<dbReference type="CDD" id="cd01609">
    <property type="entry name" value="RNAP_beta'_N"/>
    <property type="match status" value="1"/>
</dbReference>
<evidence type="ECO:0000313" key="15">
    <source>
        <dbReference type="EMBL" id="KAA6185004.1"/>
    </source>
</evidence>
<dbReference type="Pfam" id="PF04998">
    <property type="entry name" value="RNA_pol_Rpb1_5"/>
    <property type="match status" value="1"/>
</dbReference>
<dbReference type="GO" id="GO:0003677">
    <property type="term" value="F:DNA binding"/>
    <property type="evidence" value="ECO:0007669"/>
    <property type="project" value="UniProtKB-UniRule"/>
</dbReference>
<dbReference type="Gene3D" id="1.10.132.30">
    <property type="match status" value="1"/>
</dbReference>
<feature type="binding site" evidence="12">
    <location>
        <position position="72"/>
    </location>
    <ligand>
        <name>Zn(2+)</name>
        <dbReference type="ChEBI" id="CHEBI:29105"/>
        <label>1</label>
    </ligand>
</feature>
<feature type="binding site" evidence="12">
    <location>
        <position position="85"/>
    </location>
    <ligand>
        <name>Zn(2+)</name>
        <dbReference type="ChEBI" id="CHEBI:29105"/>
        <label>1</label>
    </ligand>
</feature>
<dbReference type="InterPro" id="IPR042102">
    <property type="entry name" value="RNA_pol_Rpb1_3_sf"/>
</dbReference>
<dbReference type="SUPFAM" id="SSF64484">
    <property type="entry name" value="beta and beta-prime subunits of DNA dependent RNA-polymerase"/>
    <property type="match status" value="1"/>
</dbReference>
<feature type="binding site" evidence="12">
    <location>
        <position position="460"/>
    </location>
    <ligand>
        <name>Mg(2+)</name>
        <dbReference type="ChEBI" id="CHEBI:18420"/>
    </ligand>
</feature>
<evidence type="ECO:0000256" key="4">
    <source>
        <dbReference type="ARBA" id="ARBA00022478"/>
    </source>
</evidence>
<dbReference type="GO" id="GO:0008270">
    <property type="term" value="F:zinc ion binding"/>
    <property type="evidence" value="ECO:0007669"/>
    <property type="project" value="UniProtKB-UniRule"/>
</dbReference>
<comment type="similarity">
    <text evidence="1 12 13">Belongs to the RNA polymerase beta' chain family.</text>
</comment>
<evidence type="ECO:0000256" key="2">
    <source>
        <dbReference type="ARBA" id="ARBA00007616"/>
    </source>
</evidence>
<dbReference type="InterPro" id="IPR012754">
    <property type="entry name" value="DNA-dir_RpoC_beta_prime_bact"/>
</dbReference>
<dbReference type="OrthoDB" id="9815296at2"/>
<comment type="cofactor">
    <cofactor evidence="12">
        <name>Mg(2+)</name>
        <dbReference type="ChEBI" id="CHEBI:18420"/>
    </cofactor>
    <text evidence="12">Binds 1 Mg(2+) ion per subunit.</text>
</comment>
<comment type="similarity">
    <text evidence="2">In the N-terminal section; belongs to the RNA polymerase beta chain family.</text>
</comment>
<evidence type="ECO:0000313" key="16">
    <source>
        <dbReference type="Proteomes" id="UP000322981"/>
    </source>
</evidence>
<dbReference type="Gene3D" id="4.10.860.120">
    <property type="entry name" value="RNA polymerase II, clamp domain"/>
    <property type="match status" value="1"/>
</dbReference>
<dbReference type="InterPro" id="IPR006592">
    <property type="entry name" value="RNA_pol_N"/>
</dbReference>
<comment type="function">
    <text evidence="12 13">DNA-dependent RNA polymerase catalyzes the transcription of DNA into RNA using the four ribonucleoside triphosphates as substrates.</text>
</comment>
<dbReference type="FunFam" id="1.10.40.90:FF:000001">
    <property type="entry name" value="DNA-directed RNA polymerase subunit beta"/>
    <property type="match status" value="1"/>
</dbReference>
<reference evidence="15 16" key="1">
    <citation type="submission" date="2019-09" db="EMBL/GenBank/DDBJ databases">
        <title>Whole-genome sequence of the purple sulfur bacterium Thiohalocapsa marina DSM 19078.</title>
        <authorList>
            <person name="Kyndt J.A."/>
            <person name="Meyer T.E."/>
        </authorList>
    </citation>
    <scope>NUCLEOTIDE SEQUENCE [LARGE SCALE GENOMIC DNA]</scope>
    <source>
        <strain evidence="15 16">DSM 19078</strain>
    </source>
</reference>
<dbReference type="EC" id="2.7.7.6" evidence="12"/>
<proteinExistence type="inferred from homology"/>
<keyword evidence="10 12" id="KW-0804">Transcription</keyword>
<feature type="binding site" evidence="12">
    <location>
        <position position="896"/>
    </location>
    <ligand>
        <name>Zn(2+)</name>
        <dbReference type="ChEBI" id="CHEBI:29105"/>
        <label>2</label>
    </ligand>
</feature>
<name>A0A5M8FKJ6_9GAMM</name>
<evidence type="ECO:0000256" key="8">
    <source>
        <dbReference type="ARBA" id="ARBA00022833"/>
    </source>
</evidence>
<evidence type="ECO:0000256" key="6">
    <source>
        <dbReference type="ARBA" id="ARBA00022695"/>
    </source>
</evidence>
<dbReference type="PANTHER" id="PTHR19376">
    <property type="entry name" value="DNA-DIRECTED RNA POLYMERASE"/>
    <property type="match status" value="1"/>
</dbReference>
<dbReference type="Gene3D" id="1.10.1790.20">
    <property type="match status" value="1"/>
</dbReference>
<dbReference type="RefSeq" id="WP_150093197.1">
    <property type="nucleotide sequence ID" value="NZ_VWXX01000014.1"/>
</dbReference>
<evidence type="ECO:0000256" key="10">
    <source>
        <dbReference type="ARBA" id="ARBA00023163"/>
    </source>
</evidence>
<comment type="similarity">
    <text evidence="3">In the C-terminal section; belongs to the RNA polymerase beta' chain family.</text>
</comment>
<dbReference type="InterPro" id="IPR044893">
    <property type="entry name" value="RNA_pol_Rpb1_clamp_domain"/>
</dbReference>
<evidence type="ECO:0000256" key="7">
    <source>
        <dbReference type="ARBA" id="ARBA00022723"/>
    </source>
</evidence>
<dbReference type="Gene3D" id="1.10.40.90">
    <property type="match status" value="1"/>
</dbReference>
<evidence type="ECO:0000256" key="9">
    <source>
        <dbReference type="ARBA" id="ARBA00022842"/>
    </source>
</evidence>
<evidence type="ECO:0000256" key="1">
    <source>
        <dbReference type="ARBA" id="ARBA00006460"/>
    </source>
</evidence>
<keyword evidence="6 12" id="KW-0548">Nucleotidyltransferase</keyword>
<dbReference type="InterPro" id="IPR007081">
    <property type="entry name" value="RNA_pol_Rpb1_5"/>
</dbReference>
<comment type="cofactor">
    <cofactor evidence="12">
        <name>Zn(2+)</name>
        <dbReference type="ChEBI" id="CHEBI:29105"/>
    </cofactor>
    <text evidence="12">Binds 2 Zn(2+) ions per subunit.</text>
</comment>
<dbReference type="Pfam" id="PF05000">
    <property type="entry name" value="RNA_pol_Rpb1_4"/>
    <property type="match status" value="1"/>
</dbReference>
<dbReference type="Gene3D" id="2.40.50.100">
    <property type="match status" value="3"/>
</dbReference>
<keyword evidence="16" id="KW-1185">Reference proteome</keyword>
<dbReference type="HAMAP" id="MF_01322">
    <property type="entry name" value="RNApol_bact_RpoC"/>
    <property type="match status" value="1"/>
</dbReference>
<dbReference type="Gene3D" id="1.10.150.390">
    <property type="match status" value="1"/>
</dbReference>
<evidence type="ECO:0000256" key="3">
    <source>
        <dbReference type="ARBA" id="ARBA00009839"/>
    </source>
</evidence>
<dbReference type="Proteomes" id="UP000322981">
    <property type="component" value="Unassembled WGS sequence"/>
</dbReference>
<dbReference type="InterPro" id="IPR007083">
    <property type="entry name" value="RNA_pol_Rpb1_4"/>
</dbReference>
<dbReference type="FunFam" id="1.10.150.390:FF:000002">
    <property type="entry name" value="DNA-directed RNA polymerase subunit beta"/>
    <property type="match status" value="1"/>
</dbReference>
<evidence type="ECO:0000259" key="14">
    <source>
        <dbReference type="SMART" id="SM00663"/>
    </source>
</evidence>
<keyword evidence="8 12" id="KW-0862">Zinc</keyword>
<feature type="binding site" evidence="12">
    <location>
        <position position="464"/>
    </location>
    <ligand>
        <name>Mg(2+)</name>
        <dbReference type="ChEBI" id="CHEBI:18420"/>
    </ligand>
</feature>
<feature type="binding site" evidence="12">
    <location>
        <position position="899"/>
    </location>
    <ligand>
        <name>Zn(2+)</name>
        <dbReference type="ChEBI" id="CHEBI:29105"/>
        <label>2</label>
    </ligand>
</feature>
<gene>
    <name evidence="12 15" type="primary">rpoC</name>
    <name evidence="15" type="ORF">F2Q65_10735</name>
</gene>
<dbReference type="FunFam" id="4.10.860.120:FF:000001">
    <property type="entry name" value="DNA-directed RNA polymerase subunit beta"/>
    <property type="match status" value="1"/>
</dbReference>
<feature type="binding site" evidence="12">
    <location>
        <position position="889"/>
    </location>
    <ligand>
        <name>Zn(2+)</name>
        <dbReference type="ChEBI" id="CHEBI:29105"/>
        <label>2</label>
    </ligand>
</feature>
<dbReference type="FunFam" id="1.10.132.30:FF:000003">
    <property type="entry name" value="DNA-directed RNA polymerase subunit beta"/>
    <property type="match status" value="1"/>
</dbReference>
<feature type="binding site" evidence="12">
    <location>
        <position position="462"/>
    </location>
    <ligand>
        <name>Mg(2+)</name>
        <dbReference type="ChEBI" id="CHEBI:18420"/>
    </ligand>
</feature>
<dbReference type="GO" id="GO:0003899">
    <property type="term" value="F:DNA-directed RNA polymerase activity"/>
    <property type="evidence" value="ECO:0007669"/>
    <property type="project" value="UniProtKB-UniRule"/>
</dbReference>
<dbReference type="CDD" id="cd02655">
    <property type="entry name" value="RNAP_beta'_C"/>
    <property type="match status" value="1"/>
</dbReference>
<feature type="binding site" evidence="12">
    <location>
        <position position="88"/>
    </location>
    <ligand>
        <name>Zn(2+)</name>
        <dbReference type="ChEBI" id="CHEBI:29105"/>
        <label>1</label>
    </ligand>
</feature>
<evidence type="ECO:0000256" key="5">
    <source>
        <dbReference type="ARBA" id="ARBA00022679"/>
    </source>
</evidence>